<dbReference type="KEGG" id="dzi:111275496"/>
<gene>
    <name evidence="4" type="primary">LOC111275496</name>
</gene>
<evidence type="ECO:0000259" key="2">
    <source>
        <dbReference type="PROSITE" id="PS50846"/>
    </source>
</evidence>
<dbReference type="Proteomes" id="UP000515121">
    <property type="component" value="Unplaced"/>
</dbReference>
<dbReference type="InterPro" id="IPR042885">
    <property type="entry name" value="HIPP47/16"/>
</dbReference>
<feature type="compositionally biased region" description="Basic and acidic residues" evidence="1">
    <location>
        <begin position="78"/>
        <end position="96"/>
    </location>
</feature>
<protein>
    <submittedName>
        <fullName evidence="4">Heavy metal-associated isoprenylated plant protein 47-like</fullName>
    </submittedName>
</protein>
<dbReference type="RefSeq" id="XP_022716585.1">
    <property type="nucleotide sequence ID" value="XM_022860850.1"/>
</dbReference>
<dbReference type="GO" id="GO:0046872">
    <property type="term" value="F:metal ion binding"/>
    <property type="evidence" value="ECO:0007669"/>
    <property type="project" value="InterPro"/>
</dbReference>
<sequence length="131" mass="14292">MIDLLQQKIVIKTQLHCDKCRTKAMKIAAVANGVSSVAIAGKDKDQVVVTGEGIDSANLTCLLRKKLGYASIISVGEAKGKDEDKEKNPEDKEKNPDICKFTSSSCCRCPECTLCYEVVYDPNPTMICSIM</sequence>
<dbReference type="AlphaFoldDB" id="A0A6P5WKC8"/>
<proteinExistence type="predicted"/>
<dbReference type="GeneID" id="111275496"/>
<dbReference type="PANTHER" id="PTHR46932:SF12">
    <property type="entry name" value="HEAVY METAL-ASSOCIATED ISOPRENYLATED PLANT PROTEIN 47"/>
    <property type="match status" value="1"/>
</dbReference>
<evidence type="ECO:0000313" key="4">
    <source>
        <dbReference type="RefSeq" id="XP_022716585.1"/>
    </source>
</evidence>
<evidence type="ECO:0000256" key="1">
    <source>
        <dbReference type="SAM" id="MobiDB-lite"/>
    </source>
</evidence>
<feature type="region of interest" description="Disordered" evidence="1">
    <location>
        <begin position="77"/>
        <end position="96"/>
    </location>
</feature>
<dbReference type="PANTHER" id="PTHR46932">
    <property type="entry name" value="HEAVY METAL-ASSOCIATED ISOPRENYLATED PLANT PROTEIN 47"/>
    <property type="match status" value="1"/>
</dbReference>
<dbReference type="Gene3D" id="3.30.70.100">
    <property type="match status" value="1"/>
</dbReference>
<dbReference type="InterPro" id="IPR006121">
    <property type="entry name" value="HMA_dom"/>
</dbReference>
<organism evidence="3 4">
    <name type="scientific">Durio zibethinus</name>
    <name type="common">Durian</name>
    <dbReference type="NCBI Taxonomy" id="66656"/>
    <lineage>
        <taxon>Eukaryota</taxon>
        <taxon>Viridiplantae</taxon>
        <taxon>Streptophyta</taxon>
        <taxon>Embryophyta</taxon>
        <taxon>Tracheophyta</taxon>
        <taxon>Spermatophyta</taxon>
        <taxon>Magnoliopsida</taxon>
        <taxon>eudicotyledons</taxon>
        <taxon>Gunneridae</taxon>
        <taxon>Pentapetalae</taxon>
        <taxon>rosids</taxon>
        <taxon>malvids</taxon>
        <taxon>Malvales</taxon>
        <taxon>Malvaceae</taxon>
        <taxon>Helicteroideae</taxon>
        <taxon>Durio</taxon>
    </lineage>
</organism>
<dbReference type="OrthoDB" id="692882at2759"/>
<accession>A0A6P5WKC8</accession>
<keyword evidence="3" id="KW-1185">Reference proteome</keyword>
<reference evidence="4" key="1">
    <citation type="submission" date="2025-08" db="UniProtKB">
        <authorList>
            <consortium name="RefSeq"/>
        </authorList>
    </citation>
    <scope>IDENTIFICATION</scope>
    <source>
        <tissue evidence="4">Fruit stalk</tissue>
    </source>
</reference>
<evidence type="ECO:0000313" key="3">
    <source>
        <dbReference type="Proteomes" id="UP000515121"/>
    </source>
</evidence>
<dbReference type="PROSITE" id="PS50846">
    <property type="entry name" value="HMA_2"/>
    <property type="match status" value="1"/>
</dbReference>
<name>A0A6P5WKC8_DURZI</name>
<feature type="domain" description="HMA" evidence="2">
    <location>
        <begin position="6"/>
        <end position="75"/>
    </location>
</feature>